<dbReference type="InterPro" id="IPR016032">
    <property type="entry name" value="Sig_transdc_resp-reg_C-effctor"/>
</dbReference>
<dbReference type="CDD" id="cd17574">
    <property type="entry name" value="REC_OmpR"/>
    <property type="match status" value="1"/>
</dbReference>
<name>A0A8J3XI90_9ACTN</name>
<dbReference type="Pfam" id="PF00072">
    <property type="entry name" value="Response_reg"/>
    <property type="match status" value="1"/>
</dbReference>
<dbReference type="PROSITE" id="PS51755">
    <property type="entry name" value="OMPR_PHOB"/>
    <property type="match status" value="1"/>
</dbReference>
<dbReference type="SMART" id="SM00448">
    <property type="entry name" value="REC"/>
    <property type="match status" value="1"/>
</dbReference>
<dbReference type="Proteomes" id="UP000622547">
    <property type="component" value="Unassembled WGS sequence"/>
</dbReference>
<dbReference type="AlphaFoldDB" id="A0A8J3XI90"/>
<evidence type="ECO:0000259" key="9">
    <source>
        <dbReference type="PROSITE" id="PS51755"/>
    </source>
</evidence>
<evidence type="ECO:0000256" key="4">
    <source>
        <dbReference type="ARBA" id="ARBA00023125"/>
    </source>
</evidence>
<feature type="domain" description="OmpR/PhoB-type" evidence="9">
    <location>
        <begin position="158"/>
        <end position="252"/>
    </location>
</feature>
<gene>
    <name evidence="10" type="ORF">Pph01_56590</name>
</gene>
<evidence type="ECO:0000256" key="6">
    <source>
        <dbReference type="PROSITE-ProRule" id="PRU00169"/>
    </source>
</evidence>
<dbReference type="EMBL" id="BOOP01000028">
    <property type="protein sequence ID" value="GII40656.1"/>
    <property type="molecule type" value="Genomic_DNA"/>
</dbReference>
<dbReference type="InterPro" id="IPR036388">
    <property type="entry name" value="WH-like_DNA-bd_sf"/>
</dbReference>
<dbReference type="FunFam" id="3.40.50.2300:FF:000001">
    <property type="entry name" value="DNA-binding response regulator PhoB"/>
    <property type="match status" value="1"/>
</dbReference>
<dbReference type="GO" id="GO:0000976">
    <property type="term" value="F:transcription cis-regulatory region binding"/>
    <property type="evidence" value="ECO:0007669"/>
    <property type="project" value="TreeGrafter"/>
</dbReference>
<keyword evidence="5" id="KW-0804">Transcription</keyword>
<dbReference type="PROSITE" id="PS50110">
    <property type="entry name" value="RESPONSE_REGULATORY"/>
    <property type="match status" value="1"/>
</dbReference>
<feature type="DNA-binding region" description="OmpR/PhoB-type" evidence="7">
    <location>
        <begin position="158"/>
        <end position="252"/>
    </location>
</feature>
<keyword evidence="1 6" id="KW-0597">Phosphoprotein</keyword>
<evidence type="ECO:0000259" key="8">
    <source>
        <dbReference type="PROSITE" id="PS50110"/>
    </source>
</evidence>
<evidence type="ECO:0000256" key="3">
    <source>
        <dbReference type="ARBA" id="ARBA00023015"/>
    </source>
</evidence>
<comment type="caution">
    <text evidence="10">The sequence shown here is derived from an EMBL/GenBank/DDBJ whole genome shotgun (WGS) entry which is preliminary data.</text>
</comment>
<evidence type="ECO:0000256" key="7">
    <source>
        <dbReference type="PROSITE-ProRule" id="PRU01091"/>
    </source>
</evidence>
<dbReference type="SUPFAM" id="SSF46894">
    <property type="entry name" value="C-terminal effector domain of the bipartite response regulators"/>
    <property type="match status" value="1"/>
</dbReference>
<dbReference type="InterPro" id="IPR011006">
    <property type="entry name" value="CheY-like_superfamily"/>
</dbReference>
<dbReference type="SUPFAM" id="SSF52172">
    <property type="entry name" value="CheY-like"/>
    <property type="match status" value="1"/>
</dbReference>
<organism evidence="10 11">
    <name type="scientific">Planotetraspora phitsanulokensis</name>
    <dbReference type="NCBI Taxonomy" id="575192"/>
    <lineage>
        <taxon>Bacteria</taxon>
        <taxon>Bacillati</taxon>
        <taxon>Actinomycetota</taxon>
        <taxon>Actinomycetes</taxon>
        <taxon>Streptosporangiales</taxon>
        <taxon>Streptosporangiaceae</taxon>
        <taxon>Planotetraspora</taxon>
    </lineage>
</organism>
<dbReference type="Gene3D" id="1.10.10.10">
    <property type="entry name" value="Winged helix-like DNA-binding domain superfamily/Winged helix DNA-binding domain"/>
    <property type="match status" value="1"/>
</dbReference>
<keyword evidence="3" id="KW-0805">Transcription regulation</keyword>
<evidence type="ECO:0000313" key="11">
    <source>
        <dbReference type="Proteomes" id="UP000622547"/>
    </source>
</evidence>
<reference evidence="10 11" key="1">
    <citation type="submission" date="2021-01" db="EMBL/GenBank/DDBJ databases">
        <title>Whole genome shotgun sequence of Planotetraspora phitsanulokensis NBRC 104273.</title>
        <authorList>
            <person name="Komaki H."/>
            <person name="Tamura T."/>
        </authorList>
    </citation>
    <scope>NUCLEOTIDE SEQUENCE [LARGE SCALE GENOMIC DNA]</scope>
    <source>
        <strain evidence="10 11">NBRC 104273</strain>
    </source>
</reference>
<dbReference type="PANTHER" id="PTHR48111">
    <property type="entry name" value="REGULATOR OF RPOS"/>
    <property type="match status" value="1"/>
</dbReference>
<dbReference type="SMART" id="SM00862">
    <property type="entry name" value="Trans_reg_C"/>
    <property type="match status" value="1"/>
</dbReference>
<dbReference type="GO" id="GO:0005829">
    <property type="term" value="C:cytosol"/>
    <property type="evidence" value="ECO:0007669"/>
    <property type="project" value="TreeGrafter"/>
</dbReference>
<evidence type="ECO:0000313" key="10">
    <source>
        <dbReference type="EMBL" id="GII40656.1"/>
    </source>
</evidence>
<feature type="domain" description="Response regulatory" evidence="8">
    <location>
        <begin position="32"/>
        <end position="145"/>
    </location>
</feature>
<dbReference type="PANTHER" id="PTHR48111:SF4">
    <property type="entry name" value="DNA-BINDING DUAL TRANSCRIPTIONAL REGULATOR OMPR"/>
    <property type="match status" value="1"/>
</dbReference>
<dbReference type="GO" id="GO:0000156">
    <property type="term" value="F:phosphorelay response regulator activity"/>
    <property type="evidence" value="ECO:0007669"/>
    <property type="project" value="TreeGrafter"/>
</dbReference>
<evidence type="ECO:0000256" key="1">
    <source>
        <dbReference type="ARBA" id="ARBA00022553"/>
    </source>
</evidence>
<dbReference type="GO" id="GO:0006355">
    <property type="term" value="P:regulation of DNA-templated transcription"/>
    <property type="evidence" value="ECO:0007669"/>
    <property type="project" value="InterPro"/>
</dbReference>
<dbReference type="InterPro" id="IPR039420">
    <property type="entry name" value="WalR-like"/>
</dbReference>
<sequence length="253" mass="27772">MGVIAQDLHISLGSPCTGSAYAVAMATPQQRRVLVVEDDETIARAVQIRLVAEGFDVRVAGDGEEALAAYAQAEPDVVVLDRLLPGLNGLEVCRRMQAARPVPVLMLTALGEETDVLVGLGVGADDYMTKPFSMRELVARIDALLRRVERASQLAHEDAVIRVGEVEIDTAERRVFVRGEEAQLTRTEFDLLRRLAERPGQVFERERLLSDIWGFAEGAATRTVDSHVRALRRKLGPDVVRTVHGVGYALVRP</sequence>
<dbReference type="GO" id="GO:0032993">
    <property type="term" value="C:protein-DNA complex"/>
    <property type="evidence" value="ECO:0007669"/>
    <property type="project" value="TreeGrafter"/>
</dbReference>
<evidence type="ECO:0000256" key="2">
    <source>
        <dbReference type="ARBA" id="ARBA00023012"/>
    </source>
</evidence>
<dbReference type="InterPro" id="IPR001867">
    <property type="entry name" value="OmpR/PhoB-type_DNA-bd"/>
</dbReference>
<dbReference type="Gene3D" id="3.40.50.2300">
    <property type="match status" value="1"/>
</dbReference>
<dbReference type="InterPro" id="IPR001789">
    <property type="entry name" value="Sig_transdc_resp-reg_receiver"/>
</dbReference>
<evidence type="ECO:0000256" key="5">
    <source>
        <dbReference type="ARBA" id="ARBA00023163"/>
    </source>
</evidence>
<dbReference type="Pfam" id="PF00486">
    <property type="entry name" value="Trans_reg_C"/>
    <property type="match status" value="1"/>
</dbReference>
<keyword evidence="4 7" id="KW-0238">DNA-binding</keyword>
<protein>
    <submittedName>
        <fullName evidence="10">DNA-binding response regulator</fullName>
    </submittedName>
</protein>
<feature type="modified residue" description="4-aspartylphosphate" evidence="6">
    <location>
        <position position="81"/>
    </location>
</feature>
<accession>A0A8J3XI90</accession>
<dbReference type="Gene3D" id="6.10.250.690">
    <property type="match status" value="1"/>
</dbReference>
<keyword evidence="2" id="KW-0902">Two-component regulatory system</keyword>
<dbReference type="CDD" id="cd00383">
    <property type="entry name" value="trans_reg_C"/>
    <property type="match status" value="1"/>
</dbReference>
<proteinExistence type="predicted"/>
<keyword evidence="11" id="KW-1185">Reference proteome</keyword>